<dbReference type="Pfam" id="PF01612">
    <property type="entry name" value="DNA_pol_A_exo1"/>
    <property type="match status" value="1"/>
</dbReference>
<comment type="caution">
    <text evidence="3">The sequence shown here is derived from an EMBL/GenBank/DDBJ whole genome shotgun (WGS) entry which is preliminary data.</text>
</comment>
<dbReference type="SUPFAM" id="SSF53098">
    <property type="entry name" value="Ribonuclease H-like"/>
    <property type="match status" value="1"/>
</dbReference>
<dbReference type="Pfam" id="PF18305">
    <property type="entry name" value="DNA_pol_A_exoN"/>
    <property type="match status" value="1"/>
</dbReference>
<dbReference type="Proteomes" id="UP001500957">
    <property type="component" value="Unassembled WGS sequence"/>
</dbReference>
<evidence type="ECO:0000259" key="2">
    <source>
        <dbReference type="PROSITE" id="PS50967"/>
    </source>
</evidence>
<dbReference type="InterPro" id="IPR010997">
    <property type="entry name" value="HRDC-like_sf"/>
</dbReference>
<protein>
    <submittedName>
        <fullName evidence="3">Ribonuclease D</fullName>
    </submittedName>
</protein>
<dbReference type="PANTHER" id="PTHR47649:SF1">
    <property type="entry name" value="RIBONUCLEASE D"/>
    <property type="match status" value="1"/>
</dbReference>
<feature type="region of interest" description="Disordered" evidence="1">
    <location>
        <begin position="1"/>
        <end position="22"/>
    </location>
</feature>
<dbReference type="RefSeq" id="WP_344606724.1">
    <property type="nucleotide sequence ID" value="NZ_BAAAHE010000027.1"/>
</dbReference>
<reference evidence="3 4" key="1">
    <citation type="journal article" date="2019" name="Int. J. Syst. Evol. Microbiol.">
        <title>The Global Catalogue of Microorganisms (GCM) 10K type strain sequencing project: providing services to taxonomists for standard genome sequencing and annotation.</title>
        <authorList>
            <consortium name="The Broad Institute Genomics Platform"/>
            <consortium name="The Broad Institute Genome Sequencing Center for Infectious Disease"/>
            <person name="Wu L."/>
            <person name="Ma J."/>
        </authorList>
    </citation>
    <scope>NUCLEOTIDE SEQUENCE [LARGE SCALE GENOMIC DNA]</scope>
    <source>
        <strain evidence="3 4">JCM 10671</strain>
    </source>
</reference>
<dbReference type="EMBL" id="BAAAHE010000027">
    <property type="protein sequence ID" value="GAA0626928.1"/>
    <property type="molecule type" value="Genomic_DNA"/>
</dbReference>
<proteinExistence type="predicted"/>
<dbReference type="CDD" id="cd06142">
    <property type="entry name" value="RNaseD_exo"/>
    <property type="match status" value="1"/>
</dbReference>
<dbReference type="InterPro" id="IPR041605">
    <property type="entry name" value="Exo_C"/>
</dbReference>
<sequence length="423" mass="44809">MTSPADDARDGDGPVPLLEPADGVPPVIETAESLAAGAAALAAGSGPVAVDAERASGYRYGQRAYLIQMQRRGSGILLIDPIACPDLTPIIAAVSGLEWVLHAASQDIPCLAEVGLRPERIFDTELAGRLLGYPRVGLGSMVEVVLGLSLEKGHSAVDWSVRPLPEPWLRYAALDVEVLVDLRDALEAQLRADGKLEWAHQEFSAIVANPLPGPRVDPWRRVSGLHRVRRARQLAVVRSLWETRDRMAATRDIAPGRILPDSAIVEAALAMPTSVEQLAAMPVFGGRSTRRAAGTWFAAIEAARALPDDQLPPAHLPSTGPPPPRSWAERDPAAAARLAALRAALGAVAEANKLPTENLLAPDYVRRIAWSPPENPTLEVITAALEGYGARPWQIALTAGVIVTGLEDAAKAAAEPAAEPDAS</sequence>
<accession>A0ABN1H260</accession>
<dbReference type="InterPro" id="IPR044876">
    <property type="entry name" value="HRDC_dom_sf"/>
</dbReference>
<dbReference type="InterPro" id="IPR051086">
    <property type="entry name" value="RNase_D-like"/>
</dbReference>
<evidence type="ECO:0000256" key="1">
    <source>
        <dbReference type="SAM" id="MobiDB-lite"/>
    </source>
</evidence>
<keyword evidence="4" id="KW-1185">Reference proteome</keyword>
<name>A0ABN1H260_9ACTN</name>
<dbReference type="SMART" id="SM00341">
    <property type="entry name" value="HRDC"/>
    <property type="match status" value="1"/>
</dbReference>
<evidence type="ECO:0000313" key="4">
    <source>
        <dbReference type="Proteomes" id="UP001500957"/>
    </source>
</evidence>
<dbReference type="SMART" id="SM00474">
    <property type="entry name" value="35EXOc"/>
    <property type="match status" value="1"/>
</dbReference>
<dbReference type="PANTHER" id="PTHR47649">
    <property type="entry name" value="RIBONUCLEASE D"/>
    <property type="match status" value="1"/>
</dbReference>
<dbReference type="Pfam" id="PF00570">
    <property type="entry name" value="HRDC"/>
    <property type="match status" value="1"/>
</dbReference>
<evidence type="ECO:0000313" key="3">
    <source>
        <dbReference type="EMBL" id="GAA0626928.1"/>
    </source>
</evidence>
<dbReference type="SUPFAM" id="SSF47819">
    <property type="entry name" value="HRDC-like"/>
    <property type="match status" value="1"/>
</dbReference>
<dbReference type="Gene3D" id="1.10.150.80">
    <property type="entry name" value="HRDC domain"/>
    <property type="match status" value="2"/>
</dbReference>
<dbReference type="InterPro" id="IPR036397">
    <property type="entry name" value="RNaseH_sf"/>
</dbReference>
<dbReference type="InterPro" id="IPR002121">
    <property type="entry name" value="HRDC_dom"/>
</dbReference>
<gene>
    <name evidence="3" type="ORF">GCM10009547_33070</name>
</gene>
<feature type="domain" description="HRDC" evidence="2">
    <location>
        <begin position="230"/>
        <end position="310"/>
    </location>
</feature>
<dbReference type="Gene3D" id="3.30.420.10">
    <property type="entry name" value="Ribonuclease H-like superfamily/Ribonuclease H"/>
    <property type="match status" value="1"/>
</dbReference>
<feature type="compositionally biased region" description="Basic and acidic residues" evidence="1">
    <location>
        <begin position="1"/>
        <end position="12"/>
    </location>
</feature>
<dbReference type="InterPro" id="IPR012337">
    <property type="entry name" value="RNaseH-like_sf"/>
</dbReference>
<feature type="region of interest" description="Disordered" evidence="1">
    <location>
        <begin position="309"/>
        <end position="329"/>
    </location>
</feature>
<dbReference type="PROSITE" id="PS50967">
    <property type="entry name" value="HRDC"/>
    <property type="match status" value="1"/>
</dbReference>
<organism evidence="3 4">
    <name type="scientific">Sporichthya brevicatena</name>
    <dbReference type="NCBI Taxonomy" id="171442"/>
    <lineage>
        <taxon>Bacteria</taxon>
        <taxon>Bacillati</taxon>
        <taxon>Actinomycetota</taxon>
        <taxon>Actinomycetes</taxon>
        <taxon>Sporichthyales</taxon>
        <taxon>Sporichthyaceae</taxon>
        <taxon>Sporichthya</taxon>
    </lineage>
</organism>
<dbReference type="InterPro" id="IPR002562">
    <property type="entry name" value="3'-5'_exonuclease_dom"/>
</dbReference>